<evidence type="ECO:0000313" key="2">
    <source>
        <dbReference type="Proteomes" id="UP000828941"/>
    </source>
</evidence>
<proteinExistence type="predicted"/>
<sequence>MSSSQESVARKENIRSDEEPVRCIKHHDEGNGSLTRNKHRPFYLVVKQKQENLSKVITGRDNWSNLL</sequence>
<dbReference type="Proteomes" id="UP000828941">
    <property type="component" value="Chromosome 7"/>
</dbReference>
<organism evidence="1 2">
    <name type="scientific">Bauhinia variegata</name>
    <name type="common">Purple orchid tree</name>
    <name type="synonym">Phanera variegata</name>
    <dbReference type="NCBI Taxonomy" id="167791"/>
    <lineage>
        <taxon>Eukaryota</taxon>
        <taxon>Viridiplantae</taxon>
        <taxon>Streptophyta</taxon>
        <taxon>Embryophyta</taxon>
        <taxon>Tracheophyta</taxon>
        <taxon>Spermatophyta</taxon>
        <taxon>Magnoliopsida</taxon>
        <taxon>eudicotyledons</taxon>
        <taxon>Gunneridae</taxon>
        <taxon>Pentapetalae</taxon>
        <taxon>rosids</taxon>
        <taxon>fabids</taxon>
        <taxon>Fabales</taxon>
        <taxon>Fabaceae</taxon>
        <taxon>Cercidoideae</taxon>
        <taxon>Cercideae</taxon>
        <taxon>Bauhiniinae</taxon>
        <taxon>Bauhinia</taxon>
    </lineage>
</organism>
<evidence type="ECO:0000313" key="1">
    <source>
        <dbReference type="EMBL" id="KAI4333306.1"/>
    </source>
</evidence>
<keyword evidence="2" id="KW-1185">Reference proteome</keyword>
<accession>A0ACB9NAS0</accession>
<gene>
    <name evidence="1" type="ORF">L6164_018134</name>
</gene>
<dbReference type="EMBL" id="CM039432">
    <property type="protein sequence ID" value="KAI4333306.1"/>
    <property type="molecule type" value="Genomic_DNA"/>
</dbReference>
<name>A0ACB9NAS0_BAUVA</name>
<protein>
    <submittedName>
        <fullName evidence="1">Uncharacterized protein</fullName>
    </submittedName>
</protein>
<comment type="caution">
    <text evidence="1">The sequence shown here is derived from an EMBL/GenBank/DDBJ whole genome shotgun (WGS) entry which is preliminary data.</text>
</comment>
<reference evidence="1 2" key="1">
    <citation type="journal article" date="2022" name="DNA Res.">
        <title>Chromosomal-level genome assembly of the orchid tree Bauhinia variegata (Leguminosae; Cercidoideae) supports the allotetraploid origin hypothesis of Bauhinia.</title>
        <authorList>
            <person name="Zhong Y."/>
            <person name="Chen Y."/>
            <person name="Zheng D."/>
            <person name="Pang J."/>
            <person name="Liu Y."/>
            <person name="Luo S."/>
            <person name="Meng S."/>
            <person name="Qian L."/>
            <person name="Wei D."/>
            <person name="Dai S."/>
            <person name="Zhou R."/>
        </authorList>
    </citation>
    <scope>NUCLEOTIDE SEQUENCE [LARGE SCALE GENOMIC DNA]</scope>
    <source>
        <strain evidence="1">BV-YZ2020</strain>
    </source>
</reference>